<dbReference type="GO" id="GO:0000435">
    <property type="term" value="P:positive regulation of transcription from RNA polymerase II promoter by galactose"/>
    <property type="evidence" value="ECO:0007669"/>
    <property type="project" value="TreeGrafter"/>
</dbReference>
<evidence type="ECO:0000313" key="8">
    <source>
        <dbReference type="Proteomes" id="UP001153618"/>
    </source>
</evidence>
<comment type="caution">
    <text evidence="7">The sequence shown here is derived from an EMBL/GenBank/DDBJ whole genome shotgun (WGS) entry which is preliminary data.</text>
</comment>
<keyword evidence="2" id="KW-0238">DNA-binding</keyword>
<dbReference type="PANTHER" id="PTHR47424">
    <property type="entry name" value="REGULATORY PROTEIN GAL4"/>
    <property type="match status" value="1"/>
</dbReference>
<dbReference type="Proteomes" id="UP001153618">
    <property type="component" value="Unassembled WGS sequence"/>
</dbReference>
<feature type="compositionally biased region" description="Basic and acidic residues" evidence="5">
    <location>
        <begin position="488"/>
        <end position="499"/>
    </location>
</feature>
<accession>A0A9W4MSW2</accession>
<proteinExistence type="predicted"/>
<sequence>MGVRYPRLRSESPHQSFSSRLTPSPPASPRESTHQQAKSNLLLQILDSHKIVPDRAQWDRVMNTFCDEVLLLVPFLHPPSVWEAYENLWDALASRSGHRHGEWRLTASYILLCLANGTCVESSRVNDQEVQYSAGWSLYRAARDIFGDLLDAFSECTDQILVLQNIILMVVYLFRLDAHGPAEKLLAIAISHLHHIGLQRRQVVENMSTFESEMARRLWWCTYLMDRRQAIETGRPFLIQDLNVDVGLPQVMSDGELTRHRVGNSLQPDDTDATKSPTTIPYLIAMVSYSKVVGKVWEALYGASTSNSTPSPLLKEYLELLITQSQSDLQPEFTYDPQSPGDYKSNGLAWWQIKQQLMIRIRWSSLYLLIRKPMLHGKGNPSLPAPDAVENEVVCMRLAQSTIKDFRNVPEDHPKYTFPFLHYLTNAIITALGLIIKQTSFKKTYGVLTLEAARSLKKHCRKTWVSGKMARAVWKLNQMAEAILNPSTRHEASGDRDRPSSLSVDVSHSSSDAQPRTSQPEMHLNTPSQRLPQSTKELSESSARMQVCHPSTLEQRHSMSADSLPRPIIPQGLGPGIEAGVPHNVEAAEIPTGMSVDAGSIVWDIPQAPFPVLEADVVGSDTNSWLPGEMIDGGMEWLQGLYASDLDSHVPLDFPWQ</sequence>
<keyword evidence="1" id="KW-0805">Transcription regulation</keyword>
<keyword evidence="8" id="KW-1185">Reference proteome</keyword>
<feature type="compositionally biased region" description="Polar residues" evidence="5">
    <location>
        <begin position="13"/>
        <end position="22"/>
    </location>
</feature>
<feature type="domain" description="Xylanolytic transcriptional activator regulatory" evidence="6">
    <location>
        <begin position="182"/>
        <end position="255"/>
    </location>
</feature>
<dbReference type="InterPro" id="IPR007219">
    <property type="entry name" value="XnlR_reg_dom"/>
</dbReference>
<feature type="compositionally biased region" description="Polar residues" evidence="5">
    <location>
        <begin position="513"/>
        <end position="543"/>
    </location>
</feature>
<evidence type="ECO:0000256" key="2">
    <source>
        <dbReference type="ARBA" id="ARBA00023125"/>
    </source>
</evidence>
<protein>
    <recommendedName>
        <fullName evidence="6">Xylanolytic transcriptional activator regulatory domain-containing protein</fullName>
    </recommendedName>
</protein>
<gene>
    <name evidence="7" type="ORF">POLS_LOCUS4083</name>
</gene>
<dbReference type="SMART" id="SM00906">
    <property type="entry name" value="Fungal_trans"/>
    <property type="match status" value="1"/>
</dbReference>
<dbReference type="PANTHER" id="PTHR47424:SF3">
    <property type="entry name" value="REGULATORY PROTEIN GAL4"/>
    <property type="match status" value="1"/>
</dbReference>
<evidence type="ECO:0000256" key="3">
    <source>
        <dbReference type="ARBA" id="ARBA00023163"/>
    </source>
</evidence>
<reference evidence="7" key="1">
    <citation type="submission" date="2021-07" db="EMBL/GenBank/DDBJ databases">
        <authorList>
            <person name="Branca A.L. A."/>
        </authorList>
    </citation>
    <scope>NUCLEOTIDE SEQUENCE</scope>
</reference>
<evidence type="ECO:0000313" key="7">
    <source>
        <dbReference type="EMBL" id="CAG8079857.1"/>
    </source>
</evidence>
<dbReference type="GO" id="GO:0000981">
    <property type="term" value="F:DNA-binding transcription factor activity, RNA polymerase II-specific"/>
    <property type="evidence" value="ECO:0007669"/>
    <property type="project" value="TreeGrafter"/>
</dbReference>
<dbReference type="InterPro" id="IPR051127">
    <property type="entry name" value="Fungal_SecMet_Regulators"/>
</dbReference>
<dbReference type="GO" id="GO:0008270">
    <property type="term" value="F:zinc ion binding"/>
    <property type="evidence" value="ECO:0007669"/>
    <property type="project" value="InterPro"/>
</dbReference>
<dbReference type="CDD" id="cd12148">
    <property type="entry name" value="fungal_TF_MHR"/>
    <property type="match status" value="1"/>
</dbReference>
<dbReference type="Pfam" id="PF04082">
    <property type="entry name" value="Fungal_trans"/>
    <property type="match status" value="1"/>
</dbReference>
<name>A0A9W4MSW2_PENOL</name>
<evidence type="ECO:0000259" key="6">
    <source>
        <dbReference type="SMART" id="SM00906"/>
    </source>
</evidence>
<organism evidence="7 8">
    <name type="scientific">Penicillium olsonii</name>
    <dbReference type="NCBI Taxonomy" id="99116"/>
    <lineage>
        <taxon>Eukaryota</taxon>
        <taxon>Fungi</taxon>
        <taxon>Dikarya</taxon>
        <taxon>Ascomycota</taxon>
        <taxon>Pezizomycotina</taxon>
        <taxon>Eurotiomycetes</taxon>
        <taxon>Eurotiomycetidae</taxon>
        <taxon>Eurotiales</taxon>
        <taxon>Aspergillaceae</taxon>
        <taxon>Penicillium</taxon>
    </lineage>
</organism>
<dbReference type="GO" id="GO:0005634">
    <property type="term" value="C:nucleus"/>
    <property type="evidence" value="ECO:0007669"/>
    <property type="project" value="TreeGrafter"/>
</dbReference>
<dbReference type="OrthoDB" id="3266505at2759"/>
<evidence type="ECO:0000256" key="4">
    <source>
        <dbReference type="ARBA" id="ARBA00023242"/>
    </source>
</evidence>
<keyword evidence="3" id="KW-0804">Transcription</keyword>
<evidence type="ECO:0000256" key="5">
    <source>
        <dbReference type="SAM" id="MobiDB-lite"/>
    </source>
</evidence>
<feature type="region of interest" description="Disordered" evidence="5">
    <location>
        <begin position="1"/>
        <end position="34"/>
    </location>
</feature>
<dbReference type="AlphaFoldDB" id="A0A9W4MSW2"/>
<dbReference type="GO" id="GO:0000978">
    <property type="term" value="F:RNA polymerase II cis-regulatory region sequence-specific DNA binding"/>
    <property type="evidence" value="ECO:0007669"/>
    <property type="project" value="TreeGrafter"/>
</dbReference>
<dbReference type="GO" id="GO:0006351">
    <property type="term" value="P:DNA-templated transcription"/>
    <property type="evidence" value="ECO:0007669"/>
    <property type="project" value="InterPro"/>
</dbReference>
<feature type="compositionally biased region" description="Low complexity" evidence="5">
    <location>
        <begin position="500"/>
        <end position="512"/>
    </location>
</feature>
<evidence type="ECO:0000256" key="1">
    <source>
        <dbReference type="ARBA" id="ARBA00023015"/>
    </source>
</evidence>
<feature type="region of interest" description="Disordered" evidence="5">
    <location>
        <begin position="485"/>
        <end position="543"/>
    </location>
</feature>
<dbReference type="EMBL" id="CAJVOS010000020">
    <property type="protein sequence ID" value="CAG8079857.1"/>
    <property type="molecule type" value="Genomic_DNA"/>
</dbReference>
<keyword evidence="4" id="KW-0539">Nucleus</keyword>